<dbReference type="PROSITE" id="PS50225">
    <property type="entry name" value="SOCS"/>
    <property type="match status" value="1"/>
</dbReference>
<sequence length="409" mass="48287">MFSPDLAYQQKELFTAADIVQHCFIVQNSISCLDLGISRSHELGNCVWTEEYFPSYSYSKDVIITEEKCRKIHGDRKILYDLHLDLPAAKEFSLKNSFYPNNFREGYTTALPIGEICVESCFYVSKLFDFVEYACKRKHNKIEIFKWLINFDAKINFTFPCYFPFSEFIMNCIADCSLPGFIDSALFTKCLMTMDLYKLIRCNNKPEKFLNILYQVHQAGRKQETTSWCCEFIVYGFFDASFRYVREVMKYLDGPKFCEPWQRLWLLEIDIAFISLGRYKPFSVYKFGKREIMLLQLLWIYNKKGRDALAALDAVRLIWNSVSDIFLNMDEMTTVFEEIGLSSNEINDVYNFYIQAIDKLDCTLEPRSLQHYSRITVRRILYENNQWLPEGIKKIGLPPKLQRYLNLDM</sequence>
<keyword evidence="3" id="KW-1185">Reference proteome</keyword>
<dbReference type="Pfam" id="PF07525">
    <property type="entry name" value="SOCS_box"/>
    <property type="match status" value="1"/>
</dbReference>
<dbReference type="InterPro" id="IPR001496">
    <property type="entry name" value="SOCS_box"/>
</dbReference>
<evidence type="ECO:0000259" key="1">
    <source>
        <dbReference type="PROSITE" id="PS50225"/>
    </source>
</evidence>
<dbReference type="Proteomes" id="UP000807504">
    <property type="component" value="Unassembled WGS sequence"/>
</dbReference>
<comment type="caution">
    <text evidence="2">The sequence shown here is derived from an EMBL/GenBank/DDBJ whole genome shotgun (WGS) entry which is preliminary data.</text>
</comment>
<gene>
    <name evidence="2" type="ORF">HNY73_017906</name>
</gene>
<evidence type="ECO:0000313" key="2">
    <source>
        <dbReference type="EMBL" id="KAF8770364.1"/>
    </source>
</evidence>
<name>A0A8T0EF85_ARGBR</name>
<dbReference type="EMBL" id="JABXBU010002228">
    <property type="protein sequence ID" value="KAF8770364.1"/>
    <property type="molecule type" value="Genomic_DNA"/>
</dbReference>
<reference evidence="2" key="2">
    <citation type="submission" date="2020-06" db="EMBL/GenBank/DDBJ databases">
        <authorList>
            <person name="Sheffer M."/>
        </authorList>
    </citation>
    <scope>NUCLEOTIDE SEQUENCE</scope>
</reference>
<feature type="domain" description="SOCS box" evidence="1">
    <location>
        <begin position="365"/>
        <end position="409"/>
    </location>
</feature>
<dbReference type="GO" id="GO:0035556">
    <property type="term" value="P:intracellular signal transduction"/>
    <property type="evidence" value="ECO:0007669"/>
    <property type="project" value="InterPro"/>
</dbReference>
<dbReference type="CDD" id="cd03716">
    <property type="entry name" value="SOCS_ASB_like"/>
    <property type="match status" value="1"/>
</dbReference>
<accession>A0A8T0EF85</accession>
<dbReference type="AlphaFoldDB" id="A0A8T0EF85"/>
<dbReference type="SUPFAM" id="SSF158235">
    <property type="entry name" value="SOCS box-like"/>
    <property type="match status" value="1"/>
</dbReference>
<dbReference type="InterPro" id="IPR036036">
    <property type="entry name" value="SOCS_box-like_dom_sf"/>
</dbReference>
<evidence type="ECO:0000313" key="3">
    <source>
        <dbReference type="Proteomes" id="UP000807504"/>
    </source>
</evidence>
<protein>
    <recommendedName>
        <fullName evidence="1">SOCS box domain-containing protein</fullName>
    </recommendedName>
</protein>
<proteinExistence type="predicted"/>
<reference evidence="2" key="1">
    <citation type="journal article" date="2020" name="bioRxiv">
        <title>Chromosome-level reference genome of the European wasp spider Argiope bruennichi: a resource for studies on range expansion and evolutionary adaptation.</title>
        <authorList>
            <person name="Sheffer M.M."/>
            <person name="Hoppe A."/>
            <person name="Krehenwinkel H."/>
            <person name="Uhl G."/>
            <person name="Kuss A.W."/>
            <person name="Jensen L."/>
            <person name="Jensen C."/>
            <person name="Gillespie R.G."/>
            <person name="Hoff K.J."/>
            <person name="Prost S."/>
        </authorList>
    </citation>
    <scope>NUCLEOTIDE SEQUENCE</scope>
</reference>
<organism evidence="2 3">
    <name type="scientific">Argiope bruennichi</name>
    <name type="common">Wasp spider</name>
    <name type="synonym">Aranea bruennichi</name>
    <dbReference type="NCBI Taxonomy" id="94029"/>
    <lineage>
        <taxon>Eukaryota</taxon>
        <taxon>Metazoa</taxon>
        <taxon>Ecdysozoa</taxon>
        <taxon>Arthropoda</taxon>
        <taxon>Chelicerata</taxon>
        <taxon>Arachnida</taxon>
        <taxon>Araneae</taxon>
        <taxon>Araneomorphae</taxon>
        <taxon>Entelegynae</taxon>
        <taxon>Araneoidea</taxon>
        <taxon>Araneidae</taxon>
        <taxon>Argiope</taxon>
    </lineage>
</organism>
<dbReference type="SMART" id="SM00969">
    <property type="entry name" value="SOCS_box"/>
    <property type="match status" value="1"/>
</dbReference>